<dbReference type="EnsemblMetazoa" id="PPA02368.1">
    <property type="protein sequence ID" value="PPA02368.1"/>
    <property type="gene ID" value="WBGene00091922"/>
</dbReference>
<reference evidence="1" key="2">
    <citation type="submission" date="2022-06" db="UniProtKB">
        <authorList>
            <consortium name="EnsemblMetazoa"/>
        </authorList>
    </citation>
    <scope>IDENTIFICATION</scope>
    <source>
        <strain evidence="1">PS312</strain>
    </source>
</reference>
<dbReference type="GO" id="GO:0016747">
    <property type="term" value="F:acyltransferase activity, transferring groups other than amino-acyl groups"/>
    <property type="evidence" value="ECO:0007669"/>
    <property type="project" value="InterPro"/>
</dbReference>
<dbReference type="GO" id="GO:0043565">
    <property type="term" value="F:sequence-specific DNA binding"/>
    <property type="evidence" value="ECO:0007669"/>
    <property type="project" value="InterPro"/>
</dbReference>
<dbReference type="InterPro" id="IPR001628">
    <property type="entry name" value="Znf_hrmn_rcpt"/>
</dbReference>
<name>A0A2A6BRE6_PRIPA</name>
<dbReference type="Pfam" id="PF08445">
    <property type="entry name" value="FR47"/>
    <property type="match status" value="1"/>
</dbReference>
<evidence type="ECO:0000313" key="2">
    <source>
        <dbReference type="Proteomes" id="UP000005239"/>
    </source>
</evidence>
<dbReference type="PRINTS" id="PR00047">
    <property type="entry name" value="STROIDFINGER"/>
</dbReference>
<proteinExistence type="predicted"/>
<dbReference type="Gene3D" id="3.30.50.10">
    <property type="entry name" value="Erythroid Transcription Factor GATA-1, subunit A"/>
    <property type="match status" value="1"/>
</dbReference>
<dbReference type="SUPFAM" id="SSF55729">
    <property type="entry name" value="Acyl-CoA N-acyltransferases (Nat)"/>
    <property type="match status" value="1"/>
</dbReference>
<dbReference type="SMART" id="SM00399">
    <property type="entry name" value="ZnF_C4"/>
    <property type="match status" value="1"/>
</dbReference>
<dbReference type="PROSITE" id="PS00031">
    <property type="entry name" value="NUCLEAR_REC_DBD_1"/>
    <property type="match status" value="1"/>
</dbReference>
<keyword evidence="2" id="KW-1185">Reference proteome</keyword>
<sequence length="562" mass="63800">MKSAHFARRFSSLTNSAKSASVQRNVKKRNLLLQRHSSIESIGNLMKKITNNGKLNELASNATFVNTLQLAKTTAFDYTNVSYFTEQSGRYLVLAEENELQFPWISLRLPSDSHHDLPLLRDCISEILEEHLTTIGDRKEFMLDCDSEAMETILSLLGNPKFVPDGDFAYFHMNDAQCAALMKKSFNPPEGFVLRRVDEKDFNLVIDTWKYCDSHELVKQRLHHLPSVGTYTNEGQLASFMSTHTMGQMAHVFTLPEFRGKGLGTVVEMRLAQNYVQNGLRPHKCVAFNNAPVYAQSLRNPFYYEWKRPDGRSHCWNYSGSRDPSSTMVCAVCGDRSYGRHYGQWTCDGCSCFFKRSIRRRMSYTCISGQNACQIDRSRRNWCPSCRLAKCFLLNMRPEDDEEFIKAVKLINESSVLLFTSTQDKLSIVREAVLPVFLLILSSDAALPKRRPRLPTCLERLGLDVEEIRLAICIILSSLGNRVPSLSFASSLLPIYKLWLLRHGVAFGCIEKAQKCLVQVDSLLTIHVDRVSHLLSKPIKEMLDGIVIPSVPTDPFMTLPAV</sequence>
<dbReference type="PROSITE" id="PS51030">
    <property type="entry name" value="NUCLEAR_REC_DBD_2"/>
    <property type="match status" value="1"/>
</dbReference>
<reference evidence="2" key="1">
    <citation type="journal article" date="2008" name="Nat. Genet.">
        <title>The Pristionchus pacificus genome provides a unique perspective on nematode lifestyle and parasitism.</title>
        <authorList>
            <person name="Dieterich C."/>
            <person name="Clifton S.W."/>
            <person name="Schuster L.N."/>
            <person name="Chinwalla A."/>
            <person name="Delehaunty K."/>
            <person name="Dinkelacker I."/>
            <person name="Fulton L."/>
            <person name="Fulton R."/>
            <person name="Godfrey J."/>
            <person name="Minx P."/>
            <person name="Mitreva M."/>
            <person name="Roeseler W."/>
            <person name="Tian H."/>
            <person name="Witte H."/>
            <person name="Yang S.P."/>
            <person name="Wilson R.K."/>
            <person name="Sommer R.J."/>
        </authorList>
    </citation>
    <scope>NUCLEOTIDE SEQUENCE [LARGE SCALE GENOMIC DNA]</scope>
    <source>
        <strain evidence="2">PS312</strain>
    </source>
</reference>
<accession>A0A2A6BRE6</accession>
<dbReference type="Gene3D" id="3.40.630.30">
    <property type="match status" value="1"/>
</dbReference>
<dbReference type="PROSITE" id="PS51186">
    <property type="entry name" value="GNAT"/>
    <property type="match status" value="1"/>
</dbReference>
<dbReference type="GO" id="GO:0008270">
    <property type="term" value="F:zinc ion binding"/>
    <property type="evidence" value="ECO:0007669"/>
    <property type="project" value="InterPro"/>
</dbReference>
<dbReference type="InterPro" id="IPR016181">
    <property type="entry name" value="Acyl_CoA_acyltransferase"/>
</dbReference>
<organism evidence="1 2">
    <name type="scientific">Pristionchus pacificus</name>
    <name type="common">Parasitic nematode worm</name>
    <dbReference type="NCBI Taxonomy" id="54126"/>
    <lineage>
        <taxon>Eukaryota</taxon>
        <taxon>Metazoa</taxon>
        <taxon>Ecdysozoa</taxon>
        <taxon>Nematoda</taxon>
        <taxon>Chromadorea</taxon>
        <taxon>Rhabditida</taxon>
        <taxon>Rhabditina</taxon>
        <taxon>Diplogasteromorpha</taxon>
        <taxon>Diplogasteroidea</taxon>
        <taxon>Neodiplogasteridae</taxon>
        <taxon>Pristionchus</taxon>
    </lineage>
</organism>
<dbReference type="InterPro" id="IPR053225">
    <property type="entry name" value="Acyl-CoA_N-acyltransferase"/>
</dbReference>
<protein>
    <submittedName>
        <fullName evidence="1">Nhr-239 protein</fullName>
    </submittedName>
</protein>
<evidence type="ECO:0000313" key="1">
    <source>
        <dbReference type="EnsemblMetazoa" id="PPA02368.1"/>
    </source>
</evidence>
<gene>
    <name evidence="1" type="primary">WBGene00091922</name>
</gene>
<dbReference type="GO" id="GO:0003700">
    <property type="term" value="F:DNA-binding transcription factor activity"/>
    <property type="evidence" value="ECO:0007669"/>
    <property type="project" value="InterPro"/>
</dbReference>
<dbReference type="Pfam" id="PF00105">
    <property type="entry name" value="zf-C4"/>
    <property type="match status" value="1"/>
</dbReference>
<dbReference type="InterPro" id="IPR013653">
    <property type="entry name" value="GCN5-like_dom"/>
</dbReference>
<dbReference type="SUPFAM" id="SSF57716">
    <property type="entry name" value="Glucocorticoid receptor-like (DNA-binding domain)"/>
    <property type="match status" value="1"/>
</dbReference>
<dbReference type="InterPro" id="IPR013088">
    <property type="entry name" value="Znf_NHR/GATA"/>
</dbReference>
<dbReference type="PANTHER" id="PTHR20958:SF6">
    <property type="entry name" value="GLYCINE N-ACYLTRANSFERASE-LIKE PROTEIN"/>
    <property type="match status" value="1"/>
</dbReference>
<dbReference type="PANTHER" id="PTHR20958">
    <property type="entry name" value="GLYCINE N-ACYLTRANSFERASE-LIKE PROTEIN"/>
    <property type="match status" value="1"/>
</dbReference>
<dbReference type="Proteomes" id="UP000005239">
    <property type="component" value="Unassembled WGS sequence"/>
</dbReference>
<accession>A0A8R1U4W1</accession>
<dbReference type="AlphaFoldDB" id="A0A2A6BRE6"/>
<dbReference type="InterPro" id="IPR000182">
    <property type="entry name" value="GNAT_dom"/>
</dbReference>